<keyword evidence="3" id="KW-1185">Reference proteome</keyword>
<name>A0ABR4EIV5_9PEZI</name>
<gene>
    <name evidence="2" type="ORF">FJTKL_10981</name>
</gene>
<reference evidence="2 3" key="1">
    <citation type="submission" date="2024-03" db="EMBL/GenBank/DDBJ databases">
        <title>A high-quality draft genome sequence of Diaporthe vaccinii, a causative agent of upright dieback and viscid rot disease in cranberry plants.</title>
        <authorList>
            <person name="Sarrasin M."/>
            <person name="Lang B.F."/>
            <person name="Burger G."/>
        </authorList>
    </citation>
    <scope>NUCLEOTIDE SEQUENCE [LARGE SCALE GENOMIC DNA]</scope>
    <source>
        <strain evidence="2 3">IS7</strain>
    </source>
</reference>
<comment type="caution">
    <text evidence="2">The sequence shown here is derived from an EMBL/GenBank/DDBJ whole genome shotgun (WGS) entry which is preliminary data.</text>
</comment>
<keyword evidence="1" id="KW-0812">Transmembrane</keyword>
<organism evidence="2 3">
    <name type="scientific">Diaporthe vaccinii</name>
    <dbReference type="NCBI Taxonomy" id="105482"/>
    <lineage>
        <taxon>Eukaryota</taxon>
        <taxon>Fungi</taxon>
        <taxon>Dikarya</taxon>
        <taxon>Ascomycota</taxon>
        <taxon>Pezizomycotina</taxon>
        <taxon>Sordariomycetes</taxon>
        <taxon>Sordariomycetidae</taxon>
        <taxon>Diaporthales</taxon>
        <taxon>Diaporthaceae</taxon>
        <taxon>Diaporthe</taxon>
        <taxon>Diaporthe eres species complex</taxon>
    </lineage>
</organism>
<dbReference type="Proteomes" id="UP001600888">
    <property type="component" value="Unassembled WGS sequence"/>
</dbReference>
<feature type="transmembrane region" description="Helical" evidence="1">
    <location>
        <begin position="94"/>
        <end position="112"/>
    </location>
</feature>
<accession>A0ABR4EIV5</accession>
<protein>
    <submittedName>
        <fullName evidence="2">Uncharacterized protein</fullName>
    </submittedName>
</protein>
<evidence type="ECO:0000313" key="3">
    <source>
        <dbReference type="Proteomes" id="UP001600888"/>
    </source>
</evidence>
<proteinExistence type="predicted"/>
<feature type="transmembrane region" description="Helical" evidence="1">
    <location>
        <begin position="124"/>
        <end position="150"/>
    </location>
</feature>
<sequence>MASTTLARTLTIGILLSCAAFGAYGTFGAGIKNGLFESLQNSTGDQAEGKHFLCGPSPHKTTYTGIRVIDDQLFLLNAFFVLIIDGPKTWDVTFAYWCLMAEFCAAWVFISIEGHRGANQRGRIVNWAGTFGVLMQNITFTVTTPIYFIIHLLSSPASSSKATPDDILVNPDDAKLLAPRTILSFILPAALMSLPSPSVLSARAHYTWLSIWQIFPIAHTCYRLLGWVAHGALGGAAPPVDDSMVTHVITWCPRC</sequence>
<keyword evidence="1" id="KW-0472">Membrane</keyword>
<evidence type="ECO:0000256" key="1">
    <source>
        <dbReference type="SAM" id="Phobius"/>
    </source>
</evidence>
<evidence type="ECO:0000313" key="2">
    <source>
        <dbReference type="EMBL" id="KAL2282376.1"/>
    </source>
</evidence>
<dbReference type="EMBL" id="JBAWTH010000050">
    <property type="protein sequence ID" value="KAL2282376.1"/>
    <property type="molecule type" value="Genomic_DNA"/>
</dbReference>
<keyword evidence="1" id="KW-1133">Transmembrane helix</keyword>